<dbReference type="InParanoid" id="F4REH9"/>
<evidence type="ECO:0000256" key="2">
    <source>
        <dbReference type="SAM" id="SignalP"/>
    </source>
</evidence>
<evidence type="ECO:0000313" key="3">
    <source>
        <dbReference type="EMBL" id="EGG09094.1"/>
    </source>
</evidence>
<sequence>MWQLLIQLYIFNGVISGILPDSEDISKCVIRNAHQSTGQNTQSGFSNTNSYYHPGTNLNSLPNPDLLIPISFVPVFTNEEHARIWARSGNIIIHHKPDLSLYDIRPVTDHIRYSDSDTSSKDMAMVPNIRPEVDSKNMSPIEMTSTHVVDHHTIKAEAISKDLRDHGENGLIATPESFSNNVAHLDRPNLIVPHIRKGHFESLKDSRPEEVDPVSTHEHTYSNKPRMEQQSKTSPAVEMDMTHEEKGGPSLIHSGDKHLKAPISYSSIIKSGHNDQKEEVSLKDNWESHDVKNYNNEPSIPARPLTSLDALGPQTKPSTVHAKTSDVIPSAKPDIGTVDKNLYAEVIHHKGKLRKAIPKVEYLVSKGKHVEYNNDENLNGVSSSKIDEEWRLVSKKNRKKGKQVKNNESISPEIPNVQPGHVSSYQDDNRVLKNEGGEGAFSLELKTGTKIPEENKNIETFPSQINDFNLSASSSQLEQTETPLSKSSKITQVTRHKKKKKKNNSKQNVTLIVKDESKIDESNPSTCQLHEPFWPQIEIDLSEKKKIAFWNLIEKAFQKHNKNKFIMTLIDHELYAQEIHPVNNMQLNTILNDMQVKLEEKLECSEFRETYRRMKSIGNQLMQEISILEWDKKKGLVSKEVATVAQLLKVNERWPMFFEYKSNQWDSLQGRMAKLTEVQQNELDSLMDTIEQGKRCATIYTMQNPEMKRYKKWLAEQDPKRLSQLGVSIPILLNLLYTLDFLSPEIEWDKLNSKILHKKSEDFLELLIGKLTASPNVYTLESENSSWNMTPTRMYIGEDKELEIFIQKRLRILTKFNRFKIQPYIKWYPTHDTSLGSIQQQNLSFSEIMVGTYFGVAGSELAYLKSLMDEKSKRCIERGSGEIEWPKAAFSTWIVTGHYLEKYYKFLGLTVHPPEYASDPDQIDKNI</sequence>
<dbReference type="EMBL" id="GL883098">
    <property type="protein sequence ID" value="EGG09094.1"/>
    <property type="molecule type" value="Genomic_DNA"/>
</dbReference>
<gene>
    <name evidence="3" type="ORF">MELLADRAFT_104381</name>
</gene>
<dbReference type="GeneID" id="18922236"/>
<name>F4REH9_MELLP</name>
<dbReference type="AlphaFoldDB" id="F4REH9"/>
<evidence type="ECO:0000313" key="4">
    <source>
        <dbReference type="Proteomes" id="UP000001072"/>
    </source>
</evidence>
<protein>
    <recommendedName>
        <fullName evidence="5">Secreted protein</fullName>
    </recommendedName>
</protein>
<feature type="signal peptide" evidence="2">
    <location>
        <begin position="1"/>
        <end position="16"/>
    </location>
</feature>
<organism evidence="4">
    <name type="scientific">Melampsora larici-populina (strain 98AG31 / pathotype 3-4-7)</name>
    <name type="common">Poplar leaf rust fungus</name>
    <dbReference type="NCBI Taxonomy" id="747676"/>
    <lineage>
        <taxon>Eukaryota</taxon>
        <taxon>Fungi</taxon>
        <taxon>Dikarya</taxon>
        <taxon>Basidiomycota</taxon>
        <taxon>Pucciniomycotina</taxon>
        <taxon>Pucciniomycetes</taxon>
        <taxon>Pucciniales</taxon>
        <taxon>Melampsoraceae</taxon>
        <taxon>Melampsora</taxon>
    </lineage>
</organism>
<dbReference type="VEuPathDB" id="FungiDB:MELLADRAFT_104381"/>
<dbReference type="RefSeq" id="XP_007407454.1">
    <property type="nucleotide sequence ID" value="XM_007407392.1"/>
</dbReference>
<evidence type="ECO:0008006" key="5">
    <source>
        <dbReference type="Google" id="ProtNLM"/>
    </source>
</evidence>
<dbReference type="KEGG" id="mlr:MELLADRAFT_104381"/>
<feature type="region of interest" description="Disordered" evidence="1">
    <location>
        <begin position="203"/>
        <end position="236"/>
    </location>
</feature>
<dbReference type="OrthoDB" id="10451341at2759"/>
<feature type="chain" id="PRO_5003315034" description="Secreted protein" evidence="2">
    <location>
        <begin position="17"/>
        <end position="927"/>
    </location>
</feature>
<feature type="compositionally biased region" description="Basic and acidic residues" evidence="1">
    <location>
        <begin position="203"/>
        <end position="229"/>
    </location>
</feature>
<dbReference type="HOGENOM" id="CLU_315229_0_0_1"/>
<accession>F4REH9</accession>
<evidence type="ECO:0000256" key="1">
    <source>
        <dbReference type="SAM" id="MobiDB-lite"/>
    </source>
</evidence>
<proteinExistence type="predicted"/>
<dbReference type="Proteomes" id="UP000001072">
    <property type="component" value="Unassembled WGS sequence"/>
</dbReference>
<keyword evidence="2" id="KW-0732">Signal</keyword>
<reference evidence="4" key="1">
    <citation type="journal article" date="2011" name="Proc. Natl. Acad. Sci. U.S.A.">
        <title>Obligate biotrophy features unraveled by the genomic analysis of rust fungi.</title>
        <authorList>
            <person name="Duplessis S."/>
            <person name="Cuomo C.A."/>
            <person name="Lin Y.-C."/>
            <person name="Aerts A."/>
            <person name="Tisserant E."/>
            <person name="Veneault-Fourrey C."/>
            <person name="Joly D.L."/>
            <person name="Hacquard S."/>
            <person name="Amselem J."/>
            <person name="Cantarel B.L."/>
            <person name="Chiu R."/>
            <person name="Coutinho P.M."/>
            <person name="Feau N."/>
            <person name="Field M."/>
            <person name="Frey P."/>
            <person name="Gelhaye E."/>
            <person name="Goldberg J."/>
            <person name="Grabherr M.G."/>
            <person name="Kodira C.D."/>
            <person name="Kohler A."/>
            <person name="Kuees U."/>
            <person name="Lindquist E.A."/>
            <person name="Lucas S.M."/>
            <person name="Mago R."/>
            <person name="Mauceli E."/>
            <person name="Morin E."/>
            <person name="Murat C."/>
            <person name="Pangilinan J.L."/>
            <person name="Park R."/>
            <person name="Pearson M."/>
            <person name="Quesneville H."/>
            <person name="Rouhier N."/>
            <person name="Sakthikumar S."/>
            <person name="Salamov A.A."/>
            <person name="Schmutz J."/>
            <person name="Selles B."/>
            <person name="Shapiro H."/>
            <person name="Tanguay P."/>
            <person name="Tuskan G.A."/>
            <person name="Henrissat B."/>
            <person name="Van de Peer Y."/>
            <person name="Rouze P."/>
            <person name="Ellis J.G."/>
            <person name="Dodds P.N."/>
            <person name="Schein J.E."/>
            <person name="Zhong S."/>
            <person name="Hamelin R.C."/>
            <person name="Grigoriev I.V."/>
            <person name="Szabo L.J."/>
            <person name="Martin F."/>
        </authorList>
    </citation>
    <scope>NUCLEOTIDE SEQUENCE [LARGE SCALE GENOMIC DNA]</scope>
    <source>
        <strain evidence="4">98AG31 / pathotype 3-4-7</strain>
    </source>
</reference>
<keyword evidence="4" id="KW-1185">Reference proteome</keyword>